<accession>A0ABU8MZT4</accession>
<comment type="caution">
    <text evidence="3">The sequence shown here is derived from an EMBL/GenBank/DDBJ whole genome shotgun (WGS) entry which is preliminary data.</text>
</comment>
<feature type="compositionally biased region" description="Polar residues" evidence="1">
    <location>
        <begin position="46"/>
        <end position="55"/>
    </location>
</feature>
<sequence length="103" mass="10597">MFKKMGVVTVGVAAGLMVAAPFASASECHEESDHETTSVSSDDDCNVTSGESSAASEIGDSKLGNIVTQVPITGNLGNVTCSEILSNNLSGNHFLNDVHVEVL</sequence>
<protein>
    <recommendedName>
        <fullName evidence="5">Secreted protein</fullName>
    </recommendedName>
</protein>
<feature type="compositionally biased region" description="Basic and acidic residues" evidence="1">
    <location>
        <begin position="27"/>
        <end position="36"/>
    </location>
</feature>
<dbReference type="Proteomes" id="UP001370100">
    <property type="component" value="Unassembled WGS sequence"/>
</dbReference>
<feature type="region of interest" description="Disordered" evidence="1">
    <location>
        <begin position="27"/>
        <end position="58"/>
    </location>
</feature>
<dbReference type="RefSeq" id="WP_337712101.1">
    <property type="nucleotide sequence ID" value="NZ_JBBEGL010000001.1"/>
</dbReference>
<evidence type="ECO:0000313" key="4">
    <source>
        <dbReference type="Proteomes" id="UP001370100"/>
    </source>
</evidence>
<evidence type="ECO:0000256" key="2">
    <source>
        <dbReference type="SAM" id="SignalP"/>
    </source>
</evidence>
<reference evidence="3 4" key="1">
    <citation type="submission" date="2024-03" db="EMBL/GenBank/DDBJ databases">
        <title>Actinomycetospora sp. OC33-EN06, a novel actinomycete isolated from wild orchid (Aerides multiflora).</title>
        <authorList>
            <person name="Suriyachadkun C."/>
        </authorList>
    </citation>
    <scope>NUCLEOTIDE SEQUENCE [LARGE SCALE GENOMIC DNA]</scope>
    <source>
        <strain evidence="3 4">OC33-EN06</strain>
    </source>
</reference>
<organism evidence="3 4">
    <name type="scientific">Actinomycetospora aeridis</name>
    <dbReference type="NCBI Taxonomy" id="3129231"/>
    <lineage>
        <taxon>Bacteria</taxon>
        <taxon>Bacillati</taxon>
        <taxon>Actinomycetota</taxon>
        <taxon>Actinomycetes</taxon>
        <taxon>Pseudonocardiales</taxon>
        <taxon>Pseudonocardiaceae</taxon>
        <taxon>Actinomycetospora</taxon>
    </lineage>
</organism>
<keyword evidence="4" id="KW-1185">Reference proteome</keyword>
<name>A0ABU8MZT4_9PSEU</name>
<gene>
    <name evidence="3" type="ORF">WCD41_04170</name>
</gene>
<keyword evidence="2" id="KW-0732">Signal</keyword>
<evidence type="ECO:0000256" key="1">
    <source>
        <dbReference type="SAM" id="MobiDB-lite"/>
    </source>
</evidence>
<evidence type="ECO:0008006" key="5">
    <source>
        <dbReference type="Google" id="ProtNLM"/>
    </source>
</evidence>
<dbReference type="EMBL" id="JBBEGL010000001">
    <property type="protein sequence ID" value="MEJ2885634.1"/>
    <property type="molecule type" value="Genomic_DNA"/>
</dbReference>
<proteinExistence type="predicted"/>
<feature type="signal peptide" evidence="2">
    <location>
        <begin position="1"/>
        <end position="25"/>
    </location>
</feature>
<evidence type="ECO:0000313" key="3">
    <source>
        <dbReference type="EMBL" id="MEJ2885634.1"/>
    </source>
</evidence>
<feature type="chain" id="PRO_5046709524" description="Secreted protein" evidence="2">
    <location>
        <begin position="26"/>
        <end position="103"/>
    </location>
</feature>